<sequence>MDYPLIEKLAKKLAVARTLPQVELKILLGVNQLLIVLFLPSKVMLCSKLPV</sequence>
<proteinExistence type="predicted"/>
<comment type="caution">
    <text evidence="1">The sequence shown here is derived from an EMBL/GenBank/DDBJ whole genome shotgun (WGS) entry which is preliminary data.</text>
</comment>
<evidence type="ECO:0000313" key="2">
    <source>
        <dbReference type="Proteomes" id="UP000828390"/>
    </source>
</evidence>
<reference evidence="1" key="1">
    <citation type="journal article" date="2019" name="bioRxiv">
        <title>The Genome of the Zebra Mussel, Dreissena polymorpha: A Resource for Invasive Species Research.</title>
        <authorList>
            <person name="McCartney M.A."/>
            <person name="Auch B."/>
            <person name="Kono T."/>
            <person name="Mallez S."/>
            <person name="Zhang Y."/>
            <person name="Obille A."/>
            <person name="Becker A."/>
            <person name="Abrahante J.E."/>
            <person name="Garbe J."/>
            <person name="Badalamenti J.P."/>
            <person name="Herman A."/>
            <person name="Mangelson H."/>
            <person name="Liachko I."/>
            <person name="Sullivan S."/>
            <person name="Sone E.D."/>
            <person name="Koren S."/>
            <person name="Silverstein K.A.T."/>
            <person name="Beckman K.B."/>
            <person name="Gohl D.M."/>
        </authorList>
    </citation>
    <scope>NUCLEOTIDE SEQUENCE</scope>
    <source>
        <strain evidence="1">Duluth1</strain>
        <tissue evidence="1">Whole animal</tissue>
    </source>
</reference>
<evidence type="ECO:0000313" key="1">
    <source>
        <dbReference type="EMBL" id="KAH3857111.1"/>
    </source>
</evidence>
<protein>
    <submittedName>
        <fullName evidence="1">Uncharacterized protein</fullName>
    </submittedName>
</protein>
<dbReference type="AlphaFoldDB" id="A0A9D4LHS3"/>
<name>A0A9D4LHS3_DREPO</name>
<gene>
    <name evidence="1" type="ORF">DPMN_099710</name>
</gene>
<accession>A0A9D4LHS3</accession>
<reference evidence="1" key="2">
    <citation type="submission" date="2020-11" db="EMBL/GenBank/DDBJ databases">
        <authorList>
            <person name="McCartney M.A."/>
            <person name="Auch B."/>
            <person name="Kono T."/>
            <person name="Mallez S."/>
            <person name="Becker A."/>
            <person name="Gohl D.M."/>
            <person name="Silverstein K.A.T."/>
            <person name="Koren S."/>
            <person name="Bechman K.B."/>
            <person name="Herman A."/>
            <person name="Abrahante J.E."/>
            <person name="Garbe J."/>
        </authorList>
    </citation>
    <scope>NUCLEOTIDE SEQUENCE</scope>
    <source>
        <strain evidence="1">Duluth1</strain>
        <tissue evidence="1">Whole animal</tissue>
    </source>
</reference>
<dbReference type="EMBL" id="JAIWYP010000003">
    <property type="protein sequence ID" value="KAH3857111.1"/>
    <property type="molecule type" value="Genomic_DNA"/>
</dbReference>
<keyword evidence="2" id="KW-1185">Reference proteome</keyword>
<dbReference type="Proteomes" id="UP000828390">
    <property type="component" value="Unassembled WGS sequence"/>
</dbReference>
<organism evidence="1 2">
    <name type="scientific">Dreissena polymorpha</name>
    <name type="common">Zebra mussel</name>
    <name type="synonym">Mytilus polymorpha</name>
    <dbReference type="NCBI Taxonomy" id="45954"/>
    <lineage>
        <taxon>Eukaryota</taxon>
        <taxon>Metazoa</taxon>
        <taxon>Spiralia</taxon>
        <taxon>Lophotrochozoa</taxon>
        <taxon>Mollusca</taxon>
        <taxon>Bivalvia</taxon>
        <taxon>Autobranchia</taxon>
        <taxon>Heteroconchia</taxon>
        <taxon>Euheterodonta</taxon>
        <taxon>Imparidentia</taxon>
        <taxon>Neoheterodontei</taxon>
        <taxon>Myida</taxon>
        <taxon>Dreissenoidea</taxon>
        <taxon>Dreissenidae</taxon>
        <taxon>Dreissena</taxon>
    </lineage>
</organism>